<dbReference type="PANTHER" id="PTHR48022">
    <property type="entry name" value="PLASTIDIC GLUCOSE TRANSPORTER 4"/>
    <property type="match status" value="1"/>
</dbReference>
<dbReference type="InterPro" id="IPR005828">
    <property type="entry name" value="MFS_sugar_transport-like"/>
</dbReference>
<dbReference type="InterPro" id="IPR020846">
    <property type="entry name" value="MFS_dom"/>
</dbReference>
<evidence type="ECO:0000256" key="5">
    <source>
        <dbReference type="ARBA" id="ARBA00022989"/>
    </source>
</evidence>
<dbReference type="PANTHER" id="PTHR48022:SF3">
    <property type="entry name" value="HEXOSE TRANSPORTER PROTEIN (AFU_ORTHOLOGUE AFUA_8G04480)-RELATED"/>
    <property type="match status" value="1"/>
</dbReference>
<proteinExistence type="inferred from homology"/>
<dbReference type="EMBL" id="NAJM01000012">
    <property type="protein sequence ID" value="RVX72470.1"/>
    <property type="molecule type" value="Genomic_DNA"/>
</dbReference>
<evidence type="ECO:0000256" key="9">
    <source>
        <dbReference type="SAM" id="Phobius"/>
    </source>
</evidence>
<comment type="subcellular location">
    <subcellularLocation>
        <location evidence="1">Membrane</location>
        <topology evidence="1">Multi-pass membrane protein</topology>
    </subcellularLocation>
</comment>
<evidence type="ECO:0000256" key="1">
    <source>
        <dbReference type="ARBA" id="ARBA00004141"/>
    </source>
</evidence>
<reference evidence="11 12" key="1">
    <citation type="submission" date="2017-03" db="EMBL/GenBank/DDBJ databases">
        <title>Genomes of endolithic fungi from Antarctica.</title>
        <authorList>
            <person name="Coleine C."/>
            <person name="Masonjones S."/>
            <person name="Stajich J.E."/>
        </authorList>
    </citation>
    <scope>NUCLEOTIDE SEQUENCE [LARGE SCALE GENOMIC DNA]</scope>
    <source>
        <strain evidence="11 12">CCFEE 6314</strain>
    </source>
</reference>
<dbReference type="NCBIfam" id="TIGR00879">
    <property type="entry name" value="SP"/>
    <property type="match status" value="1"/>
</dbReference>
<keyword evidence="3 7" id="KW-0813">Transport</keyword>
<keyword evidence="6 9" id="KW-0472">Membrane</keyword>
<organism evidence="11 12">
    <name type="scientific">Exophiala mesophila</name>
    <name type="common">Black yeast-like fungus</name>
    <dbReference type="NCBI Taxonomy" id="212818"/>
    <lineage>
        <taxon>Eukaryota</taxon>
        <taxon>Fungi</taxon>
        <taxon>Dikarya</taxon>
        <taxon>Ascomycota</taxon>
        <taxon>Pezizomycotina</taxon>
        <taxon>Eurotiomycetes</taxon>
        <taxon>Chaetothyriomycetidae</taxon>
        <taxon>Chaetothyriales</taxon>
        <taxon>Herpotrichiellaceae</taxon>
        <taxon>Exophiala</taxon>
    </lineage>
</organism>
<dbReference type="GO" id="GO:0016020">
    <property type="term" value="C:membrane"/>
    <property type="evidence" value="ECO:0007669"/>
    <property type="project" value="UniProtKB-SubCell"/>
</dbReference>
<comment type="similarity">
    <text evidence="2 7">Belongs to the major facilitator superfamily. Sugar transporter (TC 2.A.1.1) family.</text>
</comment>
<keyword evidence="4 9" id="KW-0812">Transmembrane</keyword>
<dbReference type="PRINTS" id="PR00171">
    <property type="entry name" value="SUGRTRNSPORT"/>
</dbReference>
<evidence type="ECO:0000313" key="12">
    <source>
        <dbReference type="Proteomes" id="UP000288859"/>
    </source>
</evidence>
<sequence>MGIFDSKKTAEQAVGPELLAVLPQDGLPWFKRTHLLTLNAILMVPLLSSAAVGFDGTMMNGLQTLSTWRGYFDHPTPEMLGTLNAIFPVGKLLALPVSAFLADRFGRRWPLLFGFILAIGGAALQGASQNVAMFIVSRFILGAGTSLMSQPSPILITELAYPTQRGQLTALYNTFFFAGAIIAAWSTYGTFRINSTWSWRIPSLLQGAIPIIQLTFLFLVPESPRWLIANGREDRARQVLTRFHAGGDTSSPLVNYMMKEISENIRIEKELKSQSRWKDLFSTAANRRRSTIAIVLGFFAQWTGSSIIAYYLTLILNTIGITATADQALINGLLQLFNFLVAVFAASFLVDRVGRRTLFLVGTSGMLMSYIIWTILSSYFLRTLNEALGRSVVAFVFLFFFFYDIAWIPLYQAYVVEIFPYTLRSTGLTLSLIFTYIGILLGMFLNPIALARIGWRHYITFCCTNAFVLVIIYFLFPETKGRTLEQIAELFDGKKHSAGHVGDALERPDSNDGMDEESAVEEKGTQSHVEGKSRG</sequence>
<dbReference type="AlphaFoldDB" id="A0A438NA40"/>
<feature type="transmembrane region" description="Helical" evidence="9">
    <location>
        <begin position="79"/>
        <end position="102"/>
    </location>
</feature>
<feature type="compositionally biased region" description="Basic and acidic residues" evidence="8">
    <location>
        <begin position="520"/>
        <end position="535"/>
    </location>
</feature>
<dbReference type="VEuPathDB" id="FungiDB:PV10_02514"/>
<evidence type="ECO:0000256" key="6">
    <source>
        <dbReference type="ARBA" id="ARBA00023136"/>
    </source>
</evidence>
<dbReference type="OrthoDB" id="6133115at2759"/>
<dbReference type="InterPro" id="IPR050360">
    <property type="entry name" value="MFS_Sugar_Transporters"/>
</dbReference>
<feature type="transmembrane region" description="Helical" evidence="9">
    <location>
        <begin position="109"/>
        <end position="125"/>
    </location>
</feature>
<feature type="transmembrane region" description="Helical" evidence="9">
    <location>
        <begin position="455"/>
        <end position="476"/>
    </location>
</feature>
<dbReference type="Pfam" id="PF00083">
    <property type="entry name" value="Sugar_tr"/>
    <property type="match status" value="1"/>
</dbReference>
<feature type="transmembrane region" description="Helical" evidence="9">
    <location>
        <begin position="428"/>
        <end position="449"/>
    </location>
</feature>
<evidence type="ECO:0000256" key="8">
    <source>
        <dbReference type="SAM" id="MobiDB-lite"/>
    </source>
</evidence>
<name>A0A438NA40_EXOME</name>
<accession>A0A438NA40</accession>
<feature type="transmembrane region" description="Helical" evidence="9">
    <location>
        <begin position="170"/>
        <end position="191"/>
    </location>
</feature>
<dbReference type="InterPro" id="IPR003663">
    <property type="entry name" value="Sugar/inositol_transpt"/>
</dbReference>
<dbReference type="SUPFAM" id="SSF103473">
    <property type="entry name" value="MFS general substrate transporter"/>
    <property type="match status" value="1"/>
</dbReference>
<dbReference type="FunFam" id="1.20.1250.20:FF:000117">
    <property type="entry name" value="MFS hexose transporter"/>
    <property type="match status" value="1"/>
</dbReference>
<comment type="caution">
    <text evidence="11">The sequence shown here is derived from an EMBL/GenBank/DDBJ whole genome shotgun (WGS) entry which is preliminary data.</text>
</comment>
<dbReference type="GO" id="GO:0005351">
    <property type="term" value="F:carbohydrate:proton symporter activity"/>
    <property type="evidence" value="ECO:0007669"/>
    <property type="project" value="TreeGrafter"/>
</dbReference>
<evidence type="ECO:0000313" key="11">
    <source>
        <dbReference type="EMBL" id="RVX72470.1"/>
    </source>
</evidence>
<feature type="transmembrane region" description="Helical" evidence="9">
    <location>
        <begin position="392"/>
        <end position="416"/>
    </location>
</feature>
<dbReference type="Gene3D" id="1.20.1250.20">
    <property type="entry name" value="MFS general substrate transporter like domains"/>
    <property type="match status" value="1"/>
</dbReference>
<feature type="transmembrane region" description="Helical" evidence="9">
    <location>
        <begin position="328"/>
        <end position="350"/>
    </location>
</feature>
<keyword evidence="5 9" id="KW-1133">Transmembrane helix</keyword>
<evidence type="ECO:0000256" key="7">
    <source>
        <dbReference type="RuleBase" id="RU003346"/>
    </source>
</evidence>
<evidence type="ECO:0000256" key="3">
    <source>
        <dbReference type="ARBA" id="ARBA00022448"/>
    </source>
</evidence>
<feature type="transmembrane region" description="Helical" evidence="9">
    <location>
        <begin position="197"/>
        <end position="220"/>
    </location>
</feature>
<dbReference type="PROSITE" id="PS00216">
    <property type="entry name" value="SUGAR_TRANSPORT_1"/>
    <property type="match status" value="2"/>
</dbReference>
<feature type="domain" description="Major facilitator superfamily (MFS) profile" evidence="10">
    <location>
        <begin position="41"/>
        <end position="480"/>
    </location>
</feature>
<feature type="transmembrane region" description="Helical" evidence="9">
    <location>
        <begin position="131"/>
        <end position="149"/>
    </location>
</feature>
<evidence type="ECO:0000256" key="4">
    <source>
        <dbReference type="ARBA" id="ARBA00022692"/>
    </source>
</evidence>
<evidence type="ECO:0000259" key="10">
    <source>
        <dbReference type="PROSITE" id="PS50850"/>
    </source>
</evidence>
<evidence type="ECO:0000256" key="2">
    <source>
        <dbReference type="ARBA" id="ARBA00010992"/>
    </source>
</evidence>
<gene>
    <name evidence="11" type="ORF">B0A52_03658</name>
</gene>
<dbReference type="InterPro" id="IPR005829">
    <property type="entry name" value="Sugar_transporter_CS"/>
</dbReference>
<feature type="transmembrane region" description="Helical" evidence="9">
    <location>
        <begin position="36"/>
        <end position="59"/>
    </location>
</feature>
<dbReference type="InterPro" id="IPR036259">
    <property type="entry name" value="MFS_trans_sf"/>
</dbReference>
<protein>
    <recommendedName>
        <fullName evidence="10">Major facilitator superfamily (MFS) profile domain-containing protein</fullName>
    </recommendedName>
</protein>
<feature type="transmembrane region" description="Helical" evidence="9">
    <location>
        <begin position="357"/>
        <end position="380"/>
    </location>
</feature>
<dbReference type="Proteomes" id="UP000288859">
    <property type="component" value="Unassembled WGS sequence"/>
</dbReference>
<feature type="transmembrane region" description="Helical" evidence="9">
    <location>
        <begin position="292"/>
        <end position="316"/>
    </location>
</feature>
<dbReference type="PROSITE" id="PS50850">
    <property type="entry name" value="MFS"/>
    <property type="match status" value="1"/>
</dbReference>
<feature type="region of interest" description="Disordered" evidence="8">
    <location>
        <begin position="498"/>
        <end position="535"/>
    </location>
</feature>